<dbReference type="SUPFAM" id="SSF46785">
    <property type="entry name" value="Winged helix' DNA-binding domain"/>
    <property type="match status" value="1"/>
</dbReference>
<gene>
    <name evidence="3" type="ORF">TMPK1_18870</name>
</gene>
<dbReference type="InterPro" id="IPR036388">
    <property type="entry name" value="WH-like_DNA-bd_sf"/>
</dbReference>
<evidence type="ECO:0000259" key="2">
    <source>
        <dbReference type="Pfam" id="PF13463"/>
    </source>
</evidence>
<feature type="compositionally biased region" description="Basic and acidic residues" evidence="1">
    <location>
        <begin position="25"/>
        <end position="36"/>
    </location>
</feature>
<proteinExistence type="predicted"/>
<accession>A0A8S8XEZ7</accession>
<dbReference type="RefSeq" id="WP_420242753.1">
    <property type="nucleotide sequence ID" value="NZ_BOPV01000001.1"/>
</dbReference>
<evidence type="ECO:0000313" key="3">
    <source>
        <dbReference type="EMBL" id="GIL39650.1"/>
    </source>
</evidence>
<dbReference type="EMBL" id="BOPV01000001">
    <property type="protein sequence ID" value="GIL39650.1"/>
    <property type="molecule type" value="Genomic_DNA"/>
</dbReference>
<organism evidence="3 4">
    <name type="scientific">Roseiterribacter gracilis</name>
    <dbReference type="NCBI Taxonomy" id="2812848"/>
    <lineage>
        <taxon>Bacteria</taxon>
        <taxon>Pseudomonadati</taxon>
        <taxon>Pseudomonadota</taxon>
        <taxon>Alphaproteobacteria</taxon>
        <taxon>Rhodospirillales</taxon>
        <taxon>Roseiterribacteraceae</taxon>
        <taxon>Roseiterribacter</taxon>
    </lineage>
</organism>
<dbReference type="InterPro" id="IPR000835">
    <property type="entry name" value="HTH_MarR-typ"/>
</dbReference>
<dbReference type="Gene3D" id="1.10.10.10">
    <property type="entry name" value="Winged helix-like DNA-binding domain superfamily/Winged helix DNA-binding domain"/>
    <property type="match status" value="1"/>
</dbReference>
<protein>
    <recommendedName>
        <fullName evidence="2">HTH marR-type domain-containing protein</fullName>
    </recommendedName>
</protein>
<dbReference type="InterPro" id="IPR036390">
    <property type="entry name" value="WH_DNA-bd_sf"/>
</dbReference>
<dbReference type="Pfam" id="PF13463">
    <property type="entry name" value="HTH_27"/>
    <property type="match status" value="1"/>
</dbReference>
<reference evidence="3" key="1">
    <citation type="submission" date="2021-02" db="EMBL/GenBank/DDBJ databases">
        <title>Genome sequence of Rhodospirillales sp. strain TMPK1 isolated from soil.</title>
        <authorList>
            <person name="Nakai R."/>
            <person name="Kusada H."/>
            <person name="Tamaki H."/>
        </authorList>
    </citation>
    <scope>NUCLEOTIDE SEQUENCE</scope>
    <source>
        <strain evidence="3">TMPK1</strain>
    </source>
</reference>
<dbReference type="Proteomes" id="UP000681075">
    <property type="component" value="Unassembled WGS sequence"/>
</dbReference>
<evidence type="ECO:0000256" key="1">
    <source>
        <dbReference type="SAM" id="MobiDB-lite"/>
    </source>
</evidence>
<evidence type="ECO:0000313" key="4">
    <source>
        <dbReference type="Proteomes" id="UP000681075"/>
    </source>
</evidence>
<comment type="caution">
    <text evidence="3">The sequence shown here is derived from an EMBL/GenBank/DDBJ whole genome shotgun (WGS) entry which is preliminary data.</text>
</comment>
<feature type="region of interest" description="Disordered" evidence="1">
    <location>
        <begin position="1"/>
        <end position="36"/>
    </location>
</feature>
<keyword evidence="4" id="KW-1185">Reference proteome</keyword>
<dbReference type="GO" id="GO:0003700">
    <property type="term" value="F:DNA-binding transcription factor activity"/>
    <property type="evidence" value="ECO:0007669"/>
    <property type="project" value="InterPro"/>
</dbReference>
<dbReference type="AlphaFoldDB" id="A0A8S8XEZ7"/>
<name>A0A8S8XEZ7_9PROT</name>
<feature type="domain" description="HTH marR-type" evidence="2">
    <location>
        <begin position="69"/>
        <end position="134"/>
    </location>
</feature>
<sequence length="190" mass="21033">MTSKARAGSTKTDKVATKAAQAESPKPRKQIEKSDGEKLSEMELSLTVLWNSVRRWLGQRSNANAVNGLSDLDVFLLHLLVYRNKPLRGIDLAFALSIDDLHLVSYALKKLAKLGMISSGRVGKEVFYEATAKGRENYDEFISDRERYLEPAMGFLQKSDIDIEALNLALRTLSGIYEQAARAAASARGI</sequence>